<keyword evidence="3" id="KW-1185">Reference proteome</keyword>
<proteinExistence type="predicted"/>
<dbReference type="InterPro" id="IPR016181">
    <property type="entry name" value="Acyl_CoA_acyltransferase"/>
</dbReference>
<dbReference type="InterPro" id="IPR000182">
    <property type="entry name" value="GNAT_dom"/>
</dbReference>
<dbReference type="Pfam" id="PF13302">
    <property type="entry name" value="Acetyltransf_3"/>
    <property type="match status" value="1"/>
</dbReference>
<dbReference type="SUPFAM" id="SSF55729">
    <property type="entry name" value="Acyl-CoA N-acyltransferases (Nat)"/>
    <property type="match status" value="1"/>
</dbReference>
<evidence type="ECO:0000313" key="2">
    <source>
        <dbReference type="EMBL" id="MEJ8476495.1"/>
    </source>
</evidence>
<dbReference type="CDD" id="cd04301">
    <property type="entry name" value="NAT_SF"/>
    <property type="match status" value="1"/>
</dbReference>
<reference evidence="2 3" key="1">
    <citation type="submission" date="2024-02" db="EMBL/GenBank/DDBJ databases">
        <title>Roseibium algae sp. nov., isolated from marine alga (Grateloupia sp.), showing potential in myo-inositol conversion.</title>
        <authorList>
            <person name="Wang Y."/>
        </authorList>
    </citation>
    <scope>NUCLEOTIDE SEQUENCE [LARGE SCALE GENOMIC DNA]</scope>
    <source>
        <strain evidence="2 3">H3510</strain>
    </source>
</reference>
<dbReference type="Gene3D" id="3.40.630.30">
    <property type="match status" value="1"/>
</dbReference>
<organism evidence="2 3">
    <name type="scientific">Roseibium algae</name>
    <dbReference type="NCBI Taxonomy" id="3123038"/>
    <lineage>
        <taxon>Bacteria</taxon>
        <taxon>Pseudomonadati</taxon>
        <taxon>Pseudomonadota</taxon>
        <taxon>Alphaproteobacteria</taxon>
        <taxon>Hyphomicrobiales</taxon>
        <taxon>Stappiaceae</taxon>
        <taxon>Roseibium</taxon>
    </lineage>
</organism>
<protein>
    <submittedName>
        <fullName evidence="2">GNAT family N-acetyltransferase</fullName>
    </submittedName>
</protein>
<dbReference type="PANTHER" id="PTHR43792">
    <property type="entry name" value="GNAT FAMILY, PUTATIVE (AFU_ORTHOLOGUE AFUA_3G00765)-RELATED-RELATED"/>
    <property type="match status" value="1"/>
</dbReference>
<sequence>MNLPTLATERLKLRPLRSSDLERLELLCGNYEVSKMLSRVPHPYDRVQGEAYLKKTEEIAQDWRRFGQADFAVSQEGQLIGVIVLRELQEAPGIGYWLGEPYWRKGYMTEALAAALRWVFAATGIKSLRAEVMKDNAGSKNVLKKLGFTVVGDGASMSLARGNVAENWHMELVRQNFKSPVST</sequence>
<gene>
    <name evidence="2" type="ORF">V6575_20585</name>
</gene>
<feature type="domain" description="N-acetyltransferase" evidence="1">
    <location>
        <begin position="11"/>
        <end position="175"/>
    </location>
</feature>
<dbReference type="PROSITE" id="PS51186">
    <property type="entry name" value="GNAT"/>
    <property type="match status" value="1"/>
</dbReference>
<accession>A0ABU8TQQ3</accession>
<dbReference type="RefSeq" id="WP_340277073.1">
    <property type="nucleotide sequence ID" value="NZ_JBAKIA010000020.1"/>
</dbReference>
<dbReference type="InterPro" id="IPR051531">
    <property type="entry name" value="N-acetyltransferase"/>
</dbReference>
<evidence type="ECO:0000259" key="1">
    <source>
        <dbReference type="PROSITE" id="PS51186"/>
    </source>
</evidence>
<dbReference type="EMBL" id="JBAKIA010000020">
    <property type="protein sequence ID" value="MEJ8476495.1"/>
    <property type="molecule type" value="Genomic_DNA"/>
</dbReference>
<dbReference type="Proteomes" id="UP001385499">
    <property type="component" value="Unassembled WGS sequence"/>
</dbReference>
<name>A0ABU8TQQ3_9HYPH</name>
<comment type="caution">
    <text evidence="2">The sequence shown here is derived from an EMBL/GenBank/DDBJ whole genome shotgun (WGS) entry which is preliminary data.</text>
</comment>
<evidence type="ECO:0000313" key="3">
    <source>
        <dbReference type="Proteomes" id="UP001385499"/>
    </source>
</evidence>